<dbReference type="SUPFAM" id="SSF55315">
    <property type="entry name" value="L30e-like"/>
    <property type="match status" value="1"/>
</dbReference>
<dbReference type="Pfam" id="PF01248">
    <property type="entry name" value="Ribosomal_L7Ae"/>
    <property type="match status" value="1"/>
</dbReference>
<dbReference type="Proteomes" id="UP000321816">
    <property type="component" value="Chromosome"/>
</dbReference>
<evidence type="ECO:0000313" key="3">
    <source>
        <dbReference type="Proteomes" id="UP000321816"/>
    </source>
</evidence>
<proteinExistence type="predicted"/>
<dbReference type="AlphaFoldDB" id="A0A5C7FCY9"/>
<evidence type="ECO:0000313" key="2">
    <source>
        <dbReference type="EMBL" id="WWD78620.1"/>
    </source>
</evidence>
<feature type="domain" description="Ribosomal protein eL8/eL30/eS12/Gadd45" evidence="1">
    <location>
        <begin position="6"/>
        <end position="92"/>
    </location>
</feature>
<dbReference type="Gene3D" id="3.30.1330.30">
    <property type="match status" value="1"/>
</dbReference>
<dbReference type="InterPro" id="IPR029064">
    <property type="entry name" value="Ribosomal_eL30-like_sf"/>
</dbReference>
<protein>
    <submittedName>
        <fullName evidence="2">YlxQ family RNA-binding protein</fullName>
    </submittedName>
</protein>
<dbReference type="OrthoDB" id="9794863at2"/>
<sequence length="103" mass="11286">MNSKQKSLIGLMLRAGALIMGEELAVKAIQTKKAKAVIISKDASENTLKKISDKCNYYKVPLIQTGDRYEIGEALGKEARVVLALTDKGFAEAFMKHEVKSAE</sequence>
<dbReference type="InterPro" id="IPR004038">
    <property type="entry name" value="Ribosomal_eL8/eL30/eS12/Gad45"/>
</dbReference>
<dbReference type="RefSeq" id="WP_147802316.1">
    <property type="nucleotide sequence ID" value="NZ_CP144914.1"/>
</dbReference>
<evidence type="ECO:0000259" key="1">
    <source>
        <dbReference type="Pfam" id="PF01248"/>
    </source>
</evidence>
<dbReference type="KEGG" id="ahal:FTX54_009255"/>
<reference evidence="2 3" key="1">
    <citation type="submission" date="2024-01" db="EMBL/GenBank/DDBJ databases">
        <title>Complete Genome Sequence of Alkalicoccus halolimnae BZ-SZ-XJ29T, a Moderately Halophilic Bacterium Isolated from a Salt Lake.</title>
        <authorList>
            <person name="Zhao B."/>
        </authorList>
    </citation>
    <scope>NUCLEOTIDE SEQUENCE [LARGE SCALE GENOMIC DNA]</scope>
    <source>
        <strain evidence="2 3">BZ-SZ-XJ29</strain>
    </source>
</reference>
<name>A0A5C7FCY9_9BACI</name>
<dbReference type="EMBL" id="CP144914">
    <property type="protein sequence ID" value="WWD78620.1"/>
    <property type="molecule type" value="Genomic_DNA"/>
</dbReference>
<gene>
    <name evidence="2" type="ORF">FTX54_009255</name>
</gene>
<accession>A0A5C7FCY9</accession>
<dbReference type="NCBIfam" id="NF005825">
    <property type="entry name" value="PRK07714.1"/>
    <property type="match status" value="1"/>
</dbReference>
<keyword evidence="3" id="KW-1185">Reference proteome</keyword>
<organism evidence="2 3">
    <name type="scientific">Alkalicoccus halolimnae</name>
    <dbReference type="NCBI Taxonomy" id="1667239"/>
    <lineage>
        <taxon>Bacteria</taxon>
        <taxon>Bacillati</taxon>
        <taxon>Bacillota</taxon>
        <taxon>Bacilli</taxon>
        <taxon>Bacillales</taxon>
        <taxon>Bacillaceae</taxon>
        <taxon>Alkalicoccus</taxon>
    </lineage>
</organism>